<feature type="signal peptide" evidence="1">
    <location>
        <begin position="1"/>
        <end position="17"/>
    </location>
</feature>
<dbReference type="EMBL" id="WIPF01000002">
    <property type="protein sequence ID" value="KAF3232012.1"/>
    <property type="molecule type" value="Genomic_DNA"/>
</dbReference>
<accession>A0A7C8V6Z8</accession>
<proteinExistence type="predicted"/>
<dbReference type="Proteomes" id="UP000483672">
    <property type="component" value="Unassembled WGS sequence"/>
</dbReference>
<reference evidence="2 3" key="1">
    <citation type="submission" date="2019-06" db="EMBL/GenBank/DDBJ databases">
        <authorList>
            <person name="Palmer J.M."/>
        </authorList>
    </citation>
    <scope>NUCLEOTIDE SEQUENCE [LARGE SCALE GENOMIC DNA]</scope>
    <source>
        <strain evidence="2 3">TWF191</strain>
    </source>
</reference>
<feature type="chain" id="PRO_5028868056" evidence="1">
    <location>
        <begin position="18"/>
        <end position="262"/>
    </location>
</feature>
<evidence type="ECO:0000256" key="1">
    <source>
        <dbReference type="SAM" id="SignalP"/>
    </source>
</evidence>
<dbReference type="AlphaFoldDB" id="A0A7C8V6Z8"/>
<sequence>MKFIPFAVSIWATLIAAAPPVGFRLLDPTPRSPQGKKDPAVLDFHALRDFDKPKGNTNQYYNWYDNIFEDHWGDRLDIGYTQFVENTLSKGWNTTEIYLKGEYCKEEVTPVDPDPDFAKSPLNRIIATPIFCARGIMILLQYDPALATPAGVKEDRSVPCRAYALRAYELAAAIDNKYKDGDGIFDPMFRGRKAIPAAPDNLAGKVYSEVVAFKWQSFNEVNIRIIGRTRWSQDQSEWIVLAVLENSTDNCPFRVDSFVASP</sequence>
<name>A0A7C8V6Z8_ORBOL</name>
<comment type="caution">
    <text evidence="2">The sequence shown here is derived from an EMBL/GenBank/DDBJ whole genome shotgun (WGS) entry which is preliminary data.</text>
</comment>
<evidence type="ECO:0000313" key="3">
    <source>
        <dbReference type="Proteomes" id="UP000483672"/>
    </source>
</evidence>
<organism evidence="2 3">
    <name type="scientific">Orbilia oligospora</name>
    <name type="common">Nematode-trapping fungus</name>
    <name type="synonym">Arthrobotrys oligospora</name>
    <dbReference type="NCBI Taxonomy" id="2813651"/>
    <lineage>
        <taxon>Eukaryota</taxon>
        <taxon>Fungi</taxon>
        <taxon>Dikarya</taxon>
        <taxon>Ascomycota</taxon>
        <taxon>Pezizomycotina</taxon>
        <taxon>Orbiliomycetes</taxon>
        <taxon>Orbiliales</taxon>
        <taxon>Orbiliaceae</taxon>
        <taxon>Orbilia</taxon>
    </lineage>
</organism>
<keyword evidence="1" id="KW-0732">Signal</keyword>
<gene>
    <name evidence="2" type="ORF">TWF191_003988</name>
</gene>
<protein>
    <submittedName>
        <fullName evidence="2">Uncharacterized protein</fullName>
    </submittedName>
</protein>
<evidence type="ECO:0000313" key="2">
    <source>
        <dbReference type="EMBL" id="KAF3232012.1"/>
    </source>
</evidence>